<proteinExistence type="predicted"/>
<protein>
    <recommendedName>
        <fullName evidence="3">Lipocalin-like domain-containing protein</fullName>
    </recommendedName>
</protein>
<dbReference type="EMBL" id="JANBVN010000004">
    <property type="protein sequence ID" value="KAJ9165365.1"/>
    <property type="molecule type" value="Genomic_DNA"/>
</dbReference>
<accession>A0AA38W475</accession>
<dbReference type="AlphaFoldDB" id="A0AA38W475"/>
<organism evidence="1 2">
    <name type="scientific">Coniochaeta hoffmannii</name>
    <dbReference type="NCBI Taxonomy" id="91930"/>
    <lineage>
        <taxon>Eukaryota</taxon>
        <taxon>Fungi</taxon>
        <taxon>Dikarya</taxon>
        <taxon>Ascomycota</taxon>
        <taxon>Pezizomycotina</taxon>
        <taxon>Sordariomycetes</taxon>
        <taxon>Sordariomycetidae</taxon>
        <taxon>Coniochaetales</taxon>
        <taxon>Coniochaetaceae</taxon>
        <taxon>Coniochaeta</taxon>
    </lineage>
</organism>
<gene>
    <name evidence="1" type="ORF">NKR19_g467</name>
</gene>
<evidence type="ECO:0008006" key="3">
    <source>
        <dbReference type="Google" id="ProtNLM"/>
    </source>
</evidence>
<dbReference type="InterPro" id="IPR012674">
    <property type="entry name" value="Calycin"/>
</dbReference>
<sequence length="198" mass="21737">MAAPAEVTMQNLTGSWTLSKAHSGQFDPIFAIQGIPWIIRKVISMATLSMKAAHDVEAETGTKTIVFTMMVSIAIAGLGEEKEVRFLDGREQLHSSALFGTSAARSRLVDLATAKGHDGEPVDPSLYRDFLPEGEPGGENNLYDLIVHQTNGWIMEQVWGFGMVNDERHLIRTLVIKKGDKVAYTKTVYDWNGKGADS</sequence>
<dbReference type="Gene3D" id="2.40.128.20">
    <property type="match status" value="1"/>
</dbReference>
<dbReference type="PANTHER" id="PTHR38115">
    <property type="entry name" value="LIPOCALIN-LIKE DOMAIN-CONTAINING PROTEIN"/>
    <property type="match status" value="1"/>
</dbReference>
<evidence type="ECO:0000313" key="2">
    <source>
        <dbReference type="Proteomes" id="UP001174691"/>
    </source>
</evidence>
<comment type="caution">
    <text evidence="1">The sequence shown here is derived from an EMBL/GenBank/DDBJ whole genome shotgun (WGS) entry which is preliminary data.</text>
</comment>
<dbReference type="InterPro" id="IPR053037">
    <property type="entry name" value="Pericyclase_pydY-like"/>
</dbReference>
<dbReference type="PANTHER" id="PTHR38115:SF1">
    <property type="entry name" value="LIPOCALIN-LIKE DOMAIN-CONTAINING PROTEIN"/>
    <property type="match status" value="1"/>
</dbReference>
<name>A0AA38W475_9PEZI</name>
<keyword evidence="2" id="KW-1185">Reference proteome</keyword>
<evidence type="ECO:0000313" key="1">
    <source>
        <dbReference type="EMBL" id="KAJ9165365.1"/>
    </source>
</evidence>
<dbReference type="Proteomes" id="UP001174691">
    <property type="component" value="Unassembled WGS sequence"/>
</dbReference>
<reference evidence="1" key="1">
    <citation type="submission" date="2022-07" db="EMBL/GenBank/DDBJ databases">
        <title>Fungi with potential for degradation of polypropylene.</title>
        <authorList>
            <person name="Gostincar C."/>
        </authorList>
    </citation>
    <scope>NUCLEOTIDE SEQUENCE</scope>
    <source>
        <strain evidence="1">EXF-13287</strain>
    </source>
</reference>
<dbReference type="SUPFAM" id="SSF50814">
    <property type="entry name" value="Lipocalins"/>
    <property type="match status" value="1"/>
</dbReference>